<sequence length="120" mass="12692">MLPATAEITVNGLVVVSHNLVTCQTFHPLTTHAASSFVCASVPEIGPVGYTFTICTTTPTAGLLAPDCSPPVLTMSLNTTRDWISASFMNGASKRRGNIPRSAANTSQTKINHDSTEFLL</sequence>
<dbReference type="EMBL" id="VSRR010012093">
    <property type="protein sequence ID" value="MPC54081.1"/>
    <property type="molecule type" value="Genomic_DNA"/>
</dbReference>
<dbReference type="Proteomes" id="UP000324222">
    <property type="component" value="Unassembled WGS sequence"/>
</dbReference>
<gene>
    <name evidence="1" type="ORF">E2C01_047988</name>
</gene>
<organism evidence="1 2">
    <name type="scientific">Portunus trituberculatus</name>
    <name type="common">Swimming crab</name>
    <name type="synonym">Neptunus trituberculatus</name>
    <dbReference type="NCBI Taxonomy" id="210409"/>
    <lineage>
        <taxon>Eukaryota</taxon>
        <taxon>Metazoa</taxon>
        <taxon>Ecdysozoa</taxon>
        <taxon>Arthropoda</taxon>
        <taxon>Crustacea</taxon>
        <taxon>Multicrustacea</taxon>
        <taxon>Malacostraca</taxon>
        <taxon>Eumalacostraca</taxon>
        <taxon>Eucarida</taxon>
        <taxon>Decapoda</taxon>
        <taxon>Pleocyemata</taxon>
        <taxon>Brachyura</taxon>
        <taxon>Eubrachyura</taxon>
        <taxon>Portunoidea</taxon>
        <taxon>Portunidae</taxon>
        <taxon>Portuninae</taxon>
        <taxon>Portunus</taxon>
    </lineage>
</organism>
<comment type="caution">
    <text evidence="1">The sequence shown here is derived from an EMBL/GenBank/DDBJ whole genome shotgun (WGS) entry which is preliminary data.</text>
</comment>
<protein>
    <submittedName>
        <fullName evidence="1">Uncharacterized protein</fullName>
    </submittedName>
</protein>
<proteinExistence type="predicted"/>
<evidence type="ECO:0000313" key="1">
    <source>
        <dbReference type="EMBL" id="MPC54081.1"/>
    </source>
</evidence>
<evidence type="ECO:0000313" key="2">
    <source>
        <dbReference type="Proteomes" id="UP000324222"/>
    </source>
</evidence>
<reference evidence="1 2" key="1">
    <citation type="submission" date="2019-05" db="EMBL/GenBank/DDBJ databases">
        <title>Another draft genome of Portunus trituberculatus and its Hox gene families provides insights of decapod evolution.</title>
        <authorList>
            <person name="Jeong J.-H."/>
            <person name="Song I."/>
            <person name="Kim S."/>
            <person name="Choi T."/>
            <person name="Kim D."/>
            <person name="Ryu S."/>
            <person name="Kim W."/>
        </authorList>
    </citation>
    <scope>NUCLEOTIDE SEQUENCE [LARGE SCALE GENOMIC DNA]</scope>
    <source>
        <tissue evidence="1">Muscle</tissue>
    </source>
</reference>
<dbReference type="AlphaFoldDB" id="A0A5B7G2H5"/>
<keyword evidence="2" id="KW-1185">Reference proteome</keyword>
<accession>A0A5B7G2H5</accession>
<name>A0A5B7G2H5_PORTR</name>